<organism evidence="10 11">
    <name type="scientific">Aphanomyces stellatus</name>
    <dbReference type="NCBI Taxonomy" id="120398"/>
    <lineage>
        <taxon>Eukaryota</taxon>
        <taxon>Sar</taxon>
        <taxon>Stramenopiles</taxon>
        <taxon>Oomycota</taxon>
        <taxon>Saprolegniomycetes</taxon>
        <taxon>Saprolegniales</taxon>
        <taxon>Verrucalvaceae</taxon>
        <taxon>Aphanomyces</taxon>
    </lineage>
</organism>
<dbReference type="EC" id="3.4.16.-" evidence="7"/>
<keyword evidence="11" id="KW-1185">Reference proteome</keyword>
<evidence type="ECO:0000256" key="5">
    <source>
        <dbReference type="ARBA" id="ARBA00022801"/>
    </source>
</evidence>
<evidence type="ECO:0000256" key="4">
    <source>
        <dbReference type="ARBA" id="ARBA00022729"/>
    </source>
</evidence>
<dbReference type="PANTHER" id="PTHR11802:SF113">
    <property type="entry name" value="SERINE CARBOXYPEPTIDASE CTSA-4.1"/>
    <property type="match status" value="1"/>
</dbReference>
<feature type="transmembrane region" description="Helical" evidence="8">
    <location>
        <begin position="40"/>
        <end position="63"/>
    </location>
</feature>
<evidence type="ECO:0000256" key="6">
    <source>
        <dbReference type="ARBA" id="ARBA00023180"/>
    </source>
</evidence>
<dbReference type="SUPFAM" id="SSF53474">
    <property type="entry name" value="alpha/beta-Hydrolases"/>
    <property type="match status" value="1"/>
</dbReference>
<evidence type="ECO:0000256" key="7">
    <source>
        <dbReference type="RuleBase" id="RU361156"/>
    </source>
</evidence>
<evidence type="ECO:0000313" key="10">
    <source>
        <dbReference type="EMBL" id="VFT87822.1"/>
    </source>
</evidence>
<keyword evidence="2 7" id="KW-0121">Carboxypeptidase</keyword>
<accession>A0A485KRN0</accession>
<proteinExistence type="inferred from homology"/>
<dbReference type="InterPro" id="IPR001563">
    <property type="entry name" value="Peptidase_S10"/>
</dbReference>
<keyword evidence="8" id="KW-0812">Transmembrane</keyword>
<evidence type="ECO:0000313" key="9">
    <source>
        <dbReference type="EMBL" id="KAF0698425.1"/>
    </source>
</evidence>
<dbReference type="AlphaFoldDB" id="A0A485KRN0"/>
<keyword evidence="8" id="KW-1133">Transmembrane helix</keyword>
<dbReference type="GO" id="GO:0004185">
    <property type="term" value="F:serine-type carboxypeptidase activity"/>
    <property type="evidence" value="ECO:0007669"/>
    <property type="project" value="UniProtKB-UniRule"/>
</dbReference>
<dbReference type="InterPro" id="IPR029058">
    <property type="entry name" value="AB_hydrolase_fold"/>
</dbReference>
<protein>
    <recommendedName>
        <fullName evidence="7">Carboxypeptidase</fullName>
        <ecNumber evidence="7">3.4.16.-</ecNumber>
    </recommendedName>
</protein>
<sequence>MIVPPRQLGHHTSFIVAVPMHSTEETPLVDRPARRFWSKLFPVAFATVIAVTMCSLLACSAIFPSSATTATTIDLAVSFCDPTVKHEFGYIQLPHKVNDHYFYSYFESRNNPATDPLIVWLEGGPGASSTWSIFNLNGPCSINDDLSGTTPNPYSWTNNANVVWLDQPSGVGFSYGDATDDDHNQEDVGHNFYAFMQGFLQKHPELHTRPLFIMGESYGGHYVPAAAHYILAQQQATTKSSDGIRINLKGIAIGNGLTDTVTQMPATVHMARDNSYNISLVTPGEFLHMQADAERLRTKLVECQTSSPNAARACLEAVQLWFVNIIGPMVTNPLRNDMDLRQVCSPTLGCGDFGGKTTEAFLNQVHTRTLMGVHKQAHFQTNNDTTFNAFIVDMAKSYVRYVPTLLAAGVRVLLYVGDADLVCDWQGNDAWAKQLEWDGKSTYNAAAVTPLVVDGKTAGQVRSSHGLSFVRVFDAGHFVPRYHPEVAVALVDRFLHNAALDQGQ</sequence>
<dbReference type="OrthoDB" id="76099at2759"/>
<dbReference type="PRINTS" id="PR00724">
    <property type="entry name" value="CRBOXYPTASEC"/>
</dbReference>
<keyword evidence="3 7" id="KW-0645">Protease</keyword>
<keyword evidence="4" id="KW-0732">Signal</keyword>
<evidence type="ECO:0000313" key="11">
    <source>
        <dbReference type="Proteomes" id="UP000332933"/>
    </source>
</evidence>
<comment type="similarity">
    <text evidence="1 7">Belongs to the peptidase S10 family.</text>
</comment>
<keyword evidence="5 7" id="KW-0378">Hydrolase</keyword>
<keyword evidence="6" id="KW-0325">Glycoprotein</keyword>
<dbReference type="EMBL" id="VJMH01005241">
    <property type="protein sequence ID" value="KAF0698425.1"/>
    <property type="molecule type" value="Genomic_DNA"/>
</dbReference>
<evidence type="ECO:0000256" key="2">
    <source>
        <dbReference type="ARBA" id="ARBA00022645"/>
    </source>
</evidence>
<dbReference type="InterPro" id="IPR018202">
    <property type="entry name" value="Ser_caboxypep_ser_AS"/>
</dbReference>
<dbReference type="PROSITE" id="PS00560">
    <property type="entry name" value="CARBOXYPEPT_SER_HIS"/>
    <property type="match status" value="1"/>
</dbReference>
<dbReference type="PROSITE" id="PS00131">
    <property type="entry name" value="CARBOXYPEPT_SER_SER"/>
    <property type="match status" value="1"/>
</dbReference>
<name>A0A485KRN0_9STRA</name>
<dbReference type="Gene3D" id="3.40.50.1820">
    <property type="entry name" value="alpha/beta hydrolase"/>
    <property type="match status" value="1"/>
</dbReference>
<keyword evidence="8" id="KW-0472">Membrane</keyword>
<gene>
    <name evidence="10" type="primary">Aste57867_10954</name>
    <name evidence="9" type="ORF">As57867_010914</name>
    <name evidence="10" type="ORF">ASTE57867_10954</name>
</gene>
<dbReference type="GO" id="GO:0006508">
    <property type="term" value="P:proteolysis"/>
    <property type="evidence" value="ECO:0007669"/>
    <property type="project" value="UniProtKB-KW"/>
</dbReference>
<reference evidence="9" key="2">
    <citation type="submission" date="2019-06" db="EMBL/GenBank/DDBJ databases">
        <title>Genomics analysis of Aphanomyces spp. identifies a new class of oomycete effector associated with host adaptation.</title>
        <authorList>
            <person name="Gaulin E."/>
        </authorList>
    </citation>
    <scope>NUCLEOTIDE SEQUENCE</scope>
    <source>
        <strain evidence="9">CBS 578.67</strain>
    </source>
</reference>
<dbReference type="PANTHER" id="PTHR11802">
    <property type="entry name" value="SERINE PROTEASE FAMILY S10 SERINE CARBOXYPEPTIDASE"/>
    <property type="match status" value="1"/>
</dbReference>
<evidence type="ECO:0000256" key="3">
    <source>
        <dbReference type="ARBA" id="ARBA00022670"/>
    </source>
</evidence>
<dbReference type="Pfam" id="PF00450">
    <property type="entry name" value="Peptidase_S10"/>
    <property type="match status" value="1"/>
</dbReference>
<dbReference type="EMBL" id="CAADRA010005262">
    <property type="protein sequence ID" value="VFT87822.1"/>
    <property type="molecule type" value="Genomic_DNA"/>
</dbReference>
<reference evidence="10 11" key="1">
    <citation type="submission" date="2019-03" db="EMBL/GenBank/DDBJ databases">
        <authorList>
            <person name="Gaulin E."/>
            <person name="Dumas B."/>
        </authorList>
    </citation>
    <scope>NUCLEOTIDE SEQUENCE [LARGE SCALE GENOMIC DNA]</scope>
    <source>
        <strain evidence="10">CBS 568.67</strain>
    </source>
</reference>
<dbReference type="InterPro" id="IPR033124">
    <property type="entry name" value="Ser_caboxypep_his_AS"/>
</dbReference>
<dbReference type="Proteomes" id="UP000332933">
    <property type="component" value="Unassembled WGS sequence"/>
</dbReference>
<evidence type="ECO:0000256" key="8">
    <source>
        <dbReference type="SAM" id="Phobius"/>
    </source>
</evidence>
<evidence type="ECO:0000256" key="1">
    <source>
        <dbReference type="ARBA" id="ARBA00009431"/>
    </source>
</evidence>